<dbReference type="PANTHER" id="PTHR30451:SF5">
    <property type="entry name" value="SLR0019 PROTEIN"/>
    <property type="match status" value="1"/>
</dbReference>
<reference evidence="1 2" key="2">
    <citation type="journal article" date="2016" name="Genome Announc.">
        <title>Complete Genome Sequence of Sphingopyxis macrogoltabida Strain 203N (NBRC 111659), a Polyethylene Glycol Degrader.</title>
        <authorList>
            <person name="Ohtsubo Y."/>
            <person name="Nonoyama S."/>
            <person name="Nagata Y."/>
            <person name="Numata M."/>
            <person name="Tsuchikane K."/>
            <person name="Hosoyama A."/>
            <person name="Yamazoe A."/>
            <person name="Tsuda M."/>
            <person name="Fujita N."/>
            <person name="Kawai F."/>
        </authorList>
    </citation>
    <scope>NUCLEOTIDE SEQUENCE [LARGE SCALE GENOMIC DNA]</scope>
    <source>
        <strain evidence="1 2">203N</strain>
    </source>
</reference>
<dbReference type="AlphaFoldDB" id="A0AAC9FHB1"/>
<evidence type="ECO:0000313" key="2">
    <source>
        <dbReference type="Proteomes" id="UP000076088"/>
    </source>
</evidence>
<dbReference type="EMBL" id="CP013344">
    <property type="protein sequence ID" value="AMU92413.1"/>
    <property type="molecule type" value="Genomic_DNA"/>
</dbReference>
<dbReference type="PANTHER" id="PTHR30451">
    <property type="entry name" value="OUTER MEMBRANE USHER PROTEIN"/>
    <property type="match status" value="1"/>
</dbReference>
<dbReference type="GO" id="GO:0009297">
    <property type="term" value="P:pilus assembly"/>
    <property type="evidence" value="ECO:0007669"/>
    <property type="project" value="InterPro"/>
</dbReference>
<dbReference type="GO" id="GO:0015473">
    <property type="term" value="F:fimbrial usher porin activity"/>
    <property type="evidence" value="ECO:0007669"/>
    <property type="project" value="InterPro"/>
</dbReference>
<name>A0AAC9FHB1_SPHMC</name>
<dbReference type="Gene3D" id="2.60.40.3110">
    <property type="match status" value="1"/>
</dbReference>
<accession>A0AAC9FHB1</accession>
<reference evidence="2" key="1">
    <citation type="submission" date="2015-11" db="EMBL/GenBank/DDBJ databases">
        <title>Complete genome sequence of a polyethylene-glycol degrader Sphingopyxis macrogoltabida 203N (NBRC 111659).</title>
        <authorList>
            <person name="Yoshiyuki O."/>
            <person name="Shouta N."/>
            <person name="Nagata Y."/>
            <person name="Numata M."/>
            <person name="Tsuchikane K."/>
            <person name="Hosoyama A."/>
            <person name="Yamazoe A."/>
            <person name="Tsuda M."/>
            <person name="Fujita N."/>
            <person name="Kawai F."/>
        </authorList>
    </citation>
    <scope>NUCLEOTIDE SEQUENCE [LARGE SCALE GENOMIC DNA]</scope>
    <source>
        <strain evidence="2">203N</strain>
    </source>
</reference>
<organism evidence="1 2">
    <name type="scientific">Sphingopyxis macrogoltabida</name>
    <name type="common">Sphingomonas macrogoltabidus</name>
    <dbReference type="NCBI Taxonomy" id="33050"/>
    <lineage>
        <taxon>Bacteria</taxon>
        <taxon>Pseudomonadati</taxon>
        <taxon>Pseudomonadota</taxon>
        <taxon>Alphaproteobacteria</taxon>
        <taxon>Sphingomonadales</taxon>
        <taxon>Sphingomonadaceae</taxon>
        <taxon>Sphingopyxis</taxon>
    </lineage>
</organism>
<proteinExistence type="predicted"/>
<sequence>MLGAAGSVGLPGGALAADTAATGQDATTVVQPYAAPARPGVRYNSTGRAITLTVPAKDGANYLGDVPLTIQADDTLELPTRRTLQLLGLVLDPNFFSTLEDSLGTRATITPADLLPSGITLSYDPQTLELNFQIPAERRLARSVIVSPLDRERLGEVVRAADVSGYLNIRGTFDYVHAGGNEGFAAPLFLLDGATRIGGVVAESEAIWQPGVDGVDFQRLGSRLVYDDQENLIRWTAGDLQTIARGFQNAPDIAGISIFRSYSVLQPQQIIRPRGDRSFRLDRPSSVEVEINGQVVRRLQLNPGVYDLRDFPFTQGANNIRLSVLDDSGRSEVLNFNLFLDQTQLAKGLSEFGLYAGVKAPLGLRGPRYSDDYIVSGYYRRGLSDYLTLGVNAQFDKDSRLLGTEAVVATAVGTFATNLAVSDIDGLGTGFGGTLTFQRLIQRSDGQADTLNLFVETRSKKFGPVASFFIDNPYDFELGGGYSHAFTNQVYAGVDARYSHGRGTQPDLHSYRLNAGYRISPTASLTGDVRYEKDSRGDRVGAFLSLTIRFGRYTTARADYETRDNRTRLSFQTLKGQGVGSYNITADIDRSDVASGFNFNGNYIANRAELGLTHFGSFTDDFGHRTGQRTSFRLGTSLAFADGAFSIGRPIYDSFAIVSPHKTLKGANITLDPTPFGFTANSGTLGAATHSSLSSYADRTITVDAPNAPAGTDLGQGSFKLFPSYRSGYHLTVGSEYGVTALGTMTDIDGETVALVTGNAFELAHPERPPVTVFTNRQGRFGATGLAPGKWRVEMLDTKKSVFEIDIPDNGENIVRLGELTPVRN</sequence>
<dbReference type="GO" id="GO:0016020">
    <property type="term" value="C:membrane"/>
    <property type="evidence" value="ECO:0007669"/>
    <property type="project" value="InterPro"/>
</dbReference>
<dbReference type="Proteomes" id="UP000076088">
    <property type="component" value="Chromosome"/>
</dbReference>
<gene>
    <name evidence="1" type="ORF">ATM17_25695</name>
</gene>
<evidence type="ECO:0000313" key="1">
    <source>
        <dbReference type="EMBL" id="AMU92413.1"/>
    </source>
</evidence>
<protein>
    <submittedName>
        <fullName evidence="1">Pilus assembly protein PapC</fullName>
    </submittedName>
</protein>
<keyword evidence="2" id="KW-1185">Reference proteome</keyword>
<dbReference type="InterPro" id="IPR000015">
    <property type="entry name" value="Fimb_usher"/>
</dbReference>